<protein>
    <submittedName>
        <fullName evidence="1">Uncharacterized protein</fullName>
    </submittedName>
</protein>
<sequence length="296" mass="31765">MIDAPTSLARHSHPALAPAGMIFDALDISVEPSAVVVMASGIRYADPDGLDDFGGLDAAFDLFEAAGFNCEQFRSVDAGPFLDAARREHALAERRWRATPFYSLHPECDPVSGATTVRPVALSEFGDTTVRITSTFADRTASYEDLLRGESSLWGYAAPVPSLRAILAPARYDLAARARRSLRLLFLRMATARDGLSRLESFVSSRPLREKTQAYRRGLAAIGAGDDSFHRSVLVAAIESYGTATVPDETHAGFARSAALHLEFLDGADAALAEIARVERAALDAHARGVAGRVCS</sequence>
<dbReference type="Proteomes" id="UP000319525">
    <property type="component" value="Unassembled WGS sequence"/>
</dbReference>
<proteinExistence type="predicted"/>
<dbReference type="RefSeq" id="WP_141375206.1">
    <property type="nucleotide sequence ID" value="NZ_BJML01000001.1"/>
</dbReference>
<gene>
    <name evidence="1" type="ORF">MTE01_02010</name>
</gene>
<comment type="caution">
    <text evidence="1">The sequence shown here is derived from an EMBL/GenBank/DDBJ whole genome shotgun (WGS) entry which is preliminary data.</text>
</comment>
<evidence type="ECO:0000313" key="1">
    <source>
        <dbReference type="EMBL" id="GEB44256.1"/>
    </source>
</evidence>
<dbReference type="GeneID" id="57142916"/>
<accession>A0A4Y3QG64</accession>
<reference evidence="1 2" key="1">
    <citation type="submission" date="2019-06" db="EMBL/GenBank/DDBJ databases">
        <title>Whole genome shotgun sequence of Microbacterium testaceum NBRC 12675.</title>
        <authorList>
            <person name="Hosoyama A."/>
            <person name="Uohara A."/>
            <person name="Ohji S."/>
            <person name="Ichikawa N."/>
        </authorList>
    </citation>
    <scope>NUCLEOTIDE SEQUENCE [LARGE SCALE GENOMIC DNA]</scope>
    <source>
        <strain evidence="1 2">NBRC 12675</strain>
    </source>
</reference>
<dbReference type="EMBL" id="BJML01000001">
    <property type="protein sequence ID" value="GEB44256.1"/>
    <property type="molecule type" value="Genomic_DNA"/>
</dbReference>
<dbReference type="OrthoDB" id="5126158at2"/>
<evidence type="ECO:0000313" key="2">
    <source>
        <dbReference type="Proteomes" id="UP000319525"/>
    </source>
</evidence>
<name>A0A4Y3QG64_MICTE</name>
<dbReference type="AlphaFoldDB" id="A0A4Y3QG64"/>
<organism evidence="1 2">
    <name type="scientific">Microbacterium testaceum</name>
    <name type="common">Aureobacterium testaceum</name>
    <name type="synonym">Brevibacterium testaceum</name>
    <dbReference type="NCBI Taxonomy" id="2033"/>
    <lineage>
        <taxon>Bacteria</taxon>
        <taxon>Bacillati</taxon>
        <taxon>Actinomycetota</taxon>
        <taxon>Actinomycetes</taxon>
        <taxon>Micrococcales</taxon>
        <taxon>Microbacteriaceae</taxon>
        <taxon>Microbacterium</taxon>
    </lineage>
</organism>